<gene>
    <name evidence="2" type="ORF">RED65_09384</name>
</gene>
<evidence type="ECO:0000313" key="2">
    <source>
        <dbReference type="EMBL" id="EAT13593.1"/>
    </source>
</evidence>
<dbReference type="HOGENOM" id="CLU_1831216_0_0_6"/>
<feature type="signal peptide" evidence="1">
    <location>
        <begin position="1"/>
        <end position="21"/>
    </location>
</feature>
<dbReference type="RefSeq" id="WP_007017014.1">
    <property type="nucleotide sequence ID" value="NZ_CH724113.1"/>
</dbReference>
<dbReference type="Proteomes" id="UP000004263">
    <property type="component" value="Unassembled WGS sequence"/>
</dbReference>
<dbReference type="EMBL" id="AAQH01000001">
    <property type="protein sequence ID" value="EAT13593.1"/>
    <property type="molecule type" value="Genomic_DNA"/>
</dbReference>
<comment type="caution">
    <text evidence="2">The sequence shown here is derived from an EMBL/GenBank/DDBJ whole genome shotgun (WGS) entry which is preliminary data.</text>
</comment>
<keyword evidence="3" id="KW-1185">Reference proteome</keyword>
<sequence length="140" mass="15956">MALRFALSLLLSVLFSVSLHASCVEGVSAKLMMHNLSIDEGFTYDYEDYKNWVKNELGSGDSLSFGSSSYNNHLLMLTVRDDWHELETFICEVDGGIQLVIKRYSDDSWRKTYDIQCKKEITIKTRYDGVYPVGAVAYCN</sequence>
<evidence type="ECO:0000313" key="3">
    <source>
        <dbReference type="Proteomes" id="UP000004263"/>
    </source>
</evidence>
<protein>
    <submittedName>
        <fullName evidence="2">Uncharacterized protein</fullName>
    </submittedName>
</protein>
<proteinExistence type="predicted"/>
<reference evidence="2 3" key="1">
    <citation type="submission" date="2006-03" db="EMBL/GenBank/DDBJ databases">
        <authorList>
            <person name="Pinhassi J."/>
            <person name="Pedros-Alio C."/>
            <person name="Ferriera S."/>
            <person name="Johnson J."/>
            <person name="Kravitz S."/>
            <person name="Halpern A."/>
            <person name="Remington K."/>
            <person name="Beeson K."/>
            <person name="Tran B."/>
            <person name="Rogers Y.-H."/>
            <person name="Friedman R."/>
            <person name="Venter J.C."/>
        </authorList>
    </citation>
    <scope>NUCLEOTIDE SEQUENCE [LARGE SCALE GENOMIC DNA]</scope>
    <source>
        <strain evidence="2 3">RED65</strain>
    </source>
</reference>
<evidence type="ECO:0000256" key="1">
    <source>
        <dbReference type="SAM" id="SignalP"/>
    </source>
</evidence>
<dbReference type="STRING" id="207949.RED65_09384"/>
<dbReference type="AlphaFoldDB" id="Q1N6J9"/>
<name>Q1N6J9_9GAMM</name>
<feature type="chain" id="PRO_5004194904" evidence="1">
    <location>
        <begin position="22"/>
        <end position="140"/>
    </location>
</feature>
<accession>Q1N6J9</accession>
<organism evidence="2 3">
    <name type="scientific">Bermanella marisrubri</name>
    <dbReference type="NCBI Taxonomy" id="207949"/>
    <lineage>
        <taxon>Bacteria</taxon>
        <taxon>Pseudomonadati</taxon>
        <taxon>Pseudomonadota</taxon>
        <taxon>Gammaproteobacteria</taxon>
        <taxon>Oceanospirillales</taxon>
        <taxon>Oceanospirillaceae</taxon>
        <taxon>Bermanella</taxon>
    </lineage>
</organism>
<keyword evidence="1" id="KW-0732">Signal</keyword>